<accession>A0ABU2L2E7</accession>
<dbReference type="EMBL" id="JAVREN010000001">
    <property type="protein sequence ID" value="MDT0305576.1"/>
    <property type="molecule type" value="Genomic_DNA"/>
</dbReference>
<sequence length="115" mass="12308">MLLEGFNSLMGYLFLGLLLLSAFALVHAALQREDAFRAADKQTKPFWLVILGVTVAVQLIIPMLMLVLAGTIATIVYLVDVRPAIRSVTGGGRRGGRGGGWSSSDGPYGPYNGNR</sequence>
<feature type="region of interest" description="Disordered" evidence="1">
    <location>
        <begin position="87"/>
        <end position="115"/>
    </location>
</feature>
<proteinExistence type="predicted"/>
<evidence type="ECO:0000256" key="1">
    <source>
        <dbReference type="SAM" id="MobiDB-lite"/>
    </source>
</evidence>
<feature type="transmembrane region" description="Helical" evidence="2">
    <location>
        <begin position="47"/>
        <end position="79"/>
    </location>
</feature>
<name>A0ABU2L2E7_9ACTN</name>
<dbReference type="Pfam" id="PF10724">
    <property type="entry name" value="DUF2516"/>
    <property type="match status" value="1"/>
</dbReference>
<comment type="caution">
    <text evidence="3">The sequence shown here is derived from an EMBL/GenBank/DDBJ whole genome shotgun (WGS) entry which is preliminary data.</text>
</comment>
<evidence type="ECO:0000256" key="2">
    <source>
        <dbReference type="SAM" id="Phobius"/>
    </source>
</evidence>
<dbReference type="Proteomes" id="UP001183388">
    <property type="component" value="Unassembled WGS sequence"/>
</dbReference>
<keyword evidence="2" id="KW-0472">Membrane</keyword>
<keyword evidence="2" id="KW-1133">Transmembrane helix</keyword>
<keyword evidence="2" id="KW-0812">Transmembrane</keyword>
<evidence type="ECO:0000313" key="3">
    <source>
        <dbReference type="EMBL" id="MDT0305576.1"/>
    </source>
</evidence>
<reference evidence="4" key="1">
    <citation type="submission" date="2023-07" db="EMBL/GenBank/DDBJ databases">
        <title>30 novel species of actinomycetes from the DSMZ collection.</title>
        <authorList>
            <person name="Nouioui I."/>
        </authorList>
    </citation>
    <scope>NUCLEOTIDE SEQUENCE [LARGE SCALE GENOMIC DNA]</scope>
    <source>
        <strain evidence="4">DSM 44917</strain>
    </source>
</reference>
<dbReference type="RefSeq" id="WP_311628505.1">
    <property type="nucleotide sequence ID" value="NZ_JAVREN010000001.1"/>
</dbReference>
<gene>
    <name evidence="3" type="ORF">RM780_01165</name>
</gene>
<organism evidence="3 4">
    <name type="scientific">Streptomyces boetiae</name>
    <dbReference type="NCBI Taxonomy" id="3075541"/>
    <lineage>
        <taxon>Bacteria</taxon>
        <taxon>Bacillati</taxon>
        <taxon>Actinomycetota</taxon>
        <taxon>Actinomycetes</taxon>
        <taxon>Kitasatosporales</taxon>
        <taxon>Streptomycetaceae</taxon>
        <taxon>Streptomyces</taxon>
    </lineage>
</organism>
<evidence type="ECO:0000313" key="4">
    <source>
        <dbReference type="Proteomes" id="UP001183388"/>
    </source>
</evidence>
<dbReference type="InterPro" id="IPR019662">
    <property type="entry name" value="DUF2516"/>
</dbReference>
<feature type="compositionally biased region" description="Gly residues" evidence="1">
    <location>
        <begin position="89"/>
        <end position="101"/>
    </location>
</feature>
<keyword evidence="4" id="KW-1185">Reference proteome</keyword>
<protein>
    <submittedName>
        <fullName evidence="3">DUF2516 family protein</fullName>
    </submittedName>
</protein>